<dbReference type="InterPro" id="IPR058192">
    <property type="entry name" value="WHD_ROQ1-like"/>
</dbReference>
<proteinExistence type="predicted"/>
<sequence>MASSSSRSVPTYPSQSWKYHVFLSFRGEDTRNTFVGHLYSALEQKGIYTYKDEKKLPRGELIGPSLMKAIGESQIAIIVFSENYADSSWCLEELAYIMNCRETRGQIVIPLFYDVEPSELRKQKQKYGEAFLKHELENKTKVESWRKALVDASNLSGWDIANRHESEFIKEIVSKISKMLHPLTSSVNDNLVGIETRVQDLKSRLKIGSSGVLKIGIWGVGGAGKTTLASYFYDEMSREFNGCCFVENIREESSKYGLKKLQEKILSSILKHNEVLGGVKEGSQMIKDRLSHRKVLIVLDDVDQLDQLEALAGSHYWFGEGSLIVITTRDEHLLTAYKVDVIHNIRLLNDHEAIQLLCIHAPRDKIPMEDYGLLSKEVVRYVDGLPLALIVIGRFLCDKNLNEWRSALFRLKEIPHDKIMEKLKISYDGLTRVEQKLFLDIACFFRWEKKDRAMEMLDACGFHAVIGVKVLMQKALLNISNGMFDMHDLVQEMGHHIVRGEHRDNPEKHSRIWKEEDVVSICAMDATTELDMIEAIRFKHNSVDHIQRYKHLHPFVANTKNLRWIEWQGDLPSPLLTNFPQRKLCCLILHNSSRTQLWEGYKILPNLKIMELWYLSFLMITPNFNGLPHLERFKLTGCRLLEEIHPSIGCLERLVFLSIEDCRRLKMFPPITQLKKLKTLSFSGCYKLFKLSEIQQNMDNLHLYNIGDTKLGLQLFCNLQELVLKKLDLSWCCLEDDDMSYALWELPNLQELNLEGNKFSQLSFTRLQLPRLKRLDVSWCRNLVELSALPLSIAIVKADHCRSLRSFGDVSNCKWLWNFSHRWESKLSEAGILLNSMLQGNAVEDHYISVAFERQIPKGFVGRFFTGYGYSFTRRRPRNANDSEHTFTLRLPDDWYNDFSGFLIRIVTNNKLPDINIIFTHEVYEKDLRFEIWQDSNEAPGPEYLKGEVKTYVGYVSFSSLRQTTSLNSSYNIISFSIEDMDWSSFAAELVPRERKDDADKSRKVATDSEYWNDEHDTRKAFMIQHDLYSFIQILWQP</sequence>
<dbReference type="Gene3D" id="3.40.50.10140">
    <property type="entry name" value="Toll/interleukin-1 receptor homology (TIR) domain"/>
    <property type="match status" value="1"/>
</dbReference>
<feature type="domain" description="TIR" evidence="4">
    <location>
        <begin position="17"/>
        <end position="180"/>
    </location>
</feature>
<name>A0AAU9MKT0_9ASTR</name>
<protein>
    <recommendedName>
        <fullName evidence="4">TIR domain-containing protein</fullName>
    </recommendedName>
</protein>
<dbReference type="SUPFAM" id="SSF52200">
    <property type="entry name" value="Toll/Interleukin receptor TIR domain"/>
    <property type="match status" value="1"/>
</dbReference>
<dbReference type="GO" id="GO:0007165">
    <property type="term" value="P:signal transduction"/>
    <property type="evidence" value="ECO:0007669"/>
    <property type="project" value="InterPro"/>
</dbReference>
<dbReference type="GO" id="GO:0006952">
    <property type="term" value="P:defense response"/>
    <property type="evidence" value="ECO:0007669"/>
    <property type="project" value="InterPro"/>
</dbReference>
<dbReference type="Pfam" id="PF23282">
    <property type="entry name" value="WHD_ROQ1"/>
    <property type="match status" value="1"/>
</dbReference>
<dbReference type="InterPro" id="IPR027417">
    <property type="entry name" value="P-loop_NTPase"/>
</dbReference>
<dbReference type="Gene3D" id="3.40.50.300">
    <property type="entry name" value="P-loop containing nucleotide triphosphate hydrolases"/>
    <property type="match status" value="1"/>
</dbReference>
<dbReference type="InterPro" id="IPR002182">
    <property type="entry name" value="NB-ARC"/>
</dbReference>
<dbReference type="SMART" id="SM00255">
    <property type="entry name" value="TIR"/>
    <property type="match status" value="1"/>
</dbReference>
<evidence type="ECO:0000256" key="3">
    <source>
        <dbReference type="ARBA" id="ARBA00023027"/>
    </source>
</evidence>
<dbReference type="PRINTS" id="PR00364">
    <property type="entry name" value="DISEASERSIST"/>
</dbReference>
<dbReference type="FunFam" id="3.40.50.10140:FF:000007">
    <property type="entry name" value="Disease resistance protein (TIR-NBS-LRR class)"/>
    <property type="match status" value="1"/>
</dbReference>
<keyword evidence="1" id="KW-0433">Leucine-rich repeat</keyword>
<organism evidence="5 6">
    <name type="scientific">Lactuca virosa</name>
    <dbReference type="NCBI Taxonomy" id="75947"/>
    <lineage>
        <taxon>Eukaryota</taxon>
        <taxon>Viridiplantae</taxon>
        <taxon>Streptophyta</taxon>
        <taxon>Embryophyta</taxon>
        <taxon>Tracheophyta</taxon>
        <taxon>Spermatophyta</taxon>
        <taxon>Magnoliopsida</taxon>
        <taxon>eudicotyledons</taxon>
        <taxon>Gunneridae</taxon>
        <taxon>Pentapetalae</taxon>
        <taxon>asterids</taxon>
        <taxon>campanulids</taxon>
        <taxon>Asterales</taxon>
        <taxon>Asteraceae</taxon>
        <taxon>Cichorioideae</taxon>
        <taxon>Cichorieae</taxon>
        <taxon>Lactucinae</taxon>
        <taxon>Lactuca</taxon>
    </lineage>
</organism>
<dbReference type="Proteomes" id="UP001157418">
    <property type="component" value="Unassembled WGS sequence"/>
</dbReference>
<dbReference type="Pfam" id="PF01582">
    <property type="entry name" value="TIR"/>
    <property type="match status" value="1"/>
</dbReference>
<evidence type="ECO:0000313" key="6">
    <source>
        <dbReference type="Proteomes" id="UP001157418"/>
    </source>
</evidence>
<evidence type="ECO:0000313" key="5">
    <source>
        <dbReference type="EMBL" id="CAH1424774.1"/>
    </source>
</evidence>
<keyword evidence="2" id="KW-0677">Repeat</keyword>
<dbReference type="AlphaFoldDB" id="A0AAU9MKT0"/>
<dbReference type="InterPro" id="IPR035897">
    <property type="entry name" value="Toll_tir_struct_dom_sf"/>
</dbReference>
<keyword evidence="6" id="KW-1185">Reference proteome</keyword>
<dbReference type="Gene3D" id="3.80.10.10">
    <property type="entry name" value="Ribonuclease Inhibitor"/>
    <property type="match status" value="2"/>
</dbReference>
<dbReference type="PROSITE" id="PS50104">
    <property type="entry name" value="TIR"/>
    <property type="match status" value="1"/>
</dbReference>
<dbReference type="EMBL" id="CAKMRJ010001891">
    <property type="protein sequence ID" value="CAH1424774.1"/>
    <property type="molecule type" value="Genomic_DNA"/>
</dbReference>
<dbReference type="Pfam" id="PF00931">
    <property type="entry name" value="NB-ARC"/>
    <property type="match status" value="1"/>
</dbReference>
<dbReference type="InterPro" id="IPR044974">
    <property type="entry name" value="Disease_R_plants"/>
</dbReference>
<comment type="caution">
    <text evidence="5">The sequence shown here is derived from an EMBL/GenBank/DDBJ whole genome shotgun (WGS) entry which is preliminary data.</text>
</comment>
<dbReference type="PANTHER" id="PTHR11017:SF271">
    <property type="entry name" value="DISEASE RESISTANCE PROTEIN (TIR-NBS-LRR CLASS) FAMILY"/>
    <property type="match status" value="1"/>
</dbReference>
<dbReference type="SUPFAM" id="SSF52540">
    <property type="entry name" value="P-loop containing nucleoside triphosphate hydrolases"/>
    <property type="match status" value="1"/>
</dbReference>
<evidence type="ECO:0000259" key="4">
    <source>
        <dbReference type="PROSITE" id="PS50104"/>
    </source>
</evidence>
<dbReference type="SUPFAM" id="SSF52058">
    <property type="entry name" value="L domain-like"/>
    <property type="match status" value="1"/>
</dbReference>
<dbReference type="PANTHER" id="PTHR11017">
    <property type="entry name" value="LEUCINE-RICH REPEAT-CONTAINING PROTEIN"/>
    <property type="match status" value="1"/>
</dbReference>
<dbReference type="GO" id="GO:0043531">
    <property type="term" value="F:ADP binding"/>
    <property type="evidence" value="ECO:0007669"/>
    <property type="project" value="InterPro"/>
</dbReference>
<evidence type="ECO:0000256" key="1">
    <source>
        <dbReference type="ARBA" id="ARBA00022614"/>
    </source>
</evidence>
<dbReference type="InterPro" id="IPR000157">
    <property type="entry name" value="TIR_dom"/>
</dbReference>
<keyword evidence="3" id="KW-0520">NAD</keyword>
<evidence type="ECO:0000256" key="2">
    <source>
        <dbReference type="ARBA" id="ARBA00022737"/>
    </source>
</evidence>
<reference evidence="5 6" key="1">
    <citation type="submission" date="2022-01" db="EMBL/GenBank/DDBJ databases">
        <authorList>
            <person name="Xiong W."/>
            <person name="Schranz E."/>
        </authorList>
    </citation>
    <scope>NUCLEOTIDE SEQUENCE [LARGE SCALE GENOMIC DNA]</scope>
</reference>
<dbReference type="Gene3D" id="1.10.8.430">
    <property type="entry name" value="Helical domain of apoptotic protease-activating factors"/>
    <property type="match status" value="1"/>
</dbReference>
<accession>A0AAU9MKT0</accession>
<gene>
    <name evidence="5" type="ORF">LVIROSA_LOCUS11955</name>
</gene>
<dbReference type="InterPro" id="IPR042197">
    <property type="entry name" value="Apaf_helical"/>
</dbReference>
<dbReference type="InterPro" id="IPR032675">
    <property type="entry name" value="LRR_dom_sf"/>
</dbReference>